<dbReference type="SUPFAM" id="SSF51197">
    <property type="entry name" value="Clavaminate synthase-like"/>
    <property type="match status" value="1"/>
</dbReference>
<evidence type="ECO:0000256" key="1">
    <source>
        <dbReference type="ARBA" id="ARBA00008056"/>
    </source>
</evidence>
<dbReference type="PROSITE" id="PS51471">
    <property type="entry name" value="FE2OG_OXY"/>
    <property type="match status" value="1"/>
</dbReference>
<dbReference type="InterPro" id="IPR044861">
    <property type="entry name" value="IPNS-like_FE2OG_OXY"/>
</dbReference>
<keyword evidence="2 5" id="KW-0479">Metal-binding</keyword>
<dbReference type="Proteomes" id="UP000015453">
    <property type="component" value="Unassembled WGS sequence"/>
</dbReference>
<dbReference type="InterPro" id="IPR026992">
    <property type="entry name" value="DIOX_N"/>
</dbReference>
<dbReference type="Pfam" id="PF14226">
    <property type="entry name" value="DIOX_N"/>
    <property type="match status" value="1"/>
</dbReference>
<dbReference type="GO" id="GO:0016706">
    <property type="term" value="F:2-oxoglutarate-dependent dioxygenase activity"/>
    <property type="evidence" value="ECO:0007669"/>
    <property type="project" value="UniProtKB-ARBA"/>
</dbReference>
<evidence type="ECO:0000313" key="8">
    <source>
        <dbReference type="Proteomes" id="UP000015453"/>
    </source>
</evidence>
<organism evidence="7 8">
    <name type="scientific">Genlisea aurea</name>
    <dbReference type="NCBI Taxonomy" id="192259"/>
    <lineage>
        <taxon>Eukaryota</taxon>
        <taxon>Viridiplantae</taxon>
        <taxon>Streptophyta</taxon>
        <taxon>Embryophyta</taxon>
        <taxon>Tracheophyta</taxon>
        <taxon>Spermatophyta</taxon>
        <taxon>Magnoliopsida</taxon>
        <taxon>eudicotyledons</taxon>
        <taxon>Gunneridae</taxon>
        <taxon>Pentapetalae</taxon>
        <taxon>asterids</taxon>
        <taxon>lamiids</taxon>
        <taxon>Lamiales</taxon>
        <taxon>Lentibulariaceae</taxon>
        <taxon>Genlisea</taxon>
    </lineage>
</organism>
<comment type="caution">
    <text evidence="7">The sequence shown here is derived from an EMBL/GenBank/DDBJ whole genome shotgun (WGS) entry which is preliminary data.</text>
</comment>
<keyword evidence="3 5" id="KW-0560">Oxidoreductase</keyword>
<reference evidence="7 8" key="1">
    <citation type="journal article" date="2013" name="BMC Genomics">
        <title>The miniature genome of a carnivorous plant Genlisea aurea contains a low number of genes and short non-coding sequences.</title>
        <authorList>
            <person name="Leushkin E.V."/>
            <person name="Sutormin R.A."/>
            <person name="Nabieva E.R."/>
            <person name="Penin A.A."/>
            <person name="Kondrashov A.S."/>
            <person name="Logacheva M.D."/>
        </authorList>
    </citation>
    <scope>NUCLEOTIDE SEQUENCE [LARGE SCALE GENOMIC DNA]</scope>
</reference>
<dbReference type="GO" id="GO:0002238">
    <property type="term" value="P:response to molecule of fungal origin"/>
    <property type="evidence" value="ECO:0007669"/>
    <property type="project" value="UniProtKB-ARBA"/>
</dbReference>
<feature type="non-terminal residue" evidence="7">
    <location>
        <position position="350"/>
    </location>
</feature>
<dbReference type="Gene3D" id="2.60.120.330">
    <property type="entry name" value="B-lactam Antibiotic, Isopenicillin N Synthase, Chain"/>
    <property type="match status" value="1"/>
</dbReference>
<keyword evidence="8" id="KW-1185">Reference proteome</keyword>
<dbReference type="Pfam" id="PF03171">
    <property type="entry name" value="2OG-FeII_Oxy"/>
    <property type="match status" value="1"/>
</dbReference>
<evidence type="ECO:0000259" key="6">
    <source>
        <dbReference type="PROSITE" id="PS51471"/>
    </source>
</evidence>
<evidence type="ECO:0000256" key="5">
    <source>
        <dbReference type="RuleBase" id="RU003682"/>
    </source>
</evidence>
<dbReference type="EMBL" id="AUSU01001228">
    <property type="protein sequence ID" value="EPS71522.1"/>
    <property type="molecule type" value="Genomic_DNA"/>
</dbReference>
<dbReference type="PANTHER" id="PTHR47991">
    <property type="entry name" value="OXOGLUTARATE/IRON-DEPENDENT DIOXYGENASE"/>
    <property type="match status" value="1"/>
</dbReference>
<comment type="similarity">
    <text evidence="1 5">Belongs to the iron/ascorbate-dependent oxidoreductase family.</text>
</comment>
<gene>
    <name evidence="7" type="ORF">M569_03236</name>
</gene>
<evidence type="ECO:0000256" key="4">
    <source>
        <dbReference type="ARBA" id="ARBA00023004"/>
    </source>
</evidence>
<dbReference type="FunFam" id="2.60.120.330:FF:000001">
    <property type="entry name" value="Protein SRG1"/>
    <property type="match status" value="1"/>
</dbReference>
<dbReference type="InterPro" id="IPR050295">
    <property type="entry name" value="Plant_2OG-oxidoreductases"/>
</dbReference>
<dbReference type="GO" id="GO:0046872">
    <property type="term" value="F:metal ion binding"/>
    <property type="evidence" value="ECO:0007669"/>
    <property type="project" value="UniProtKB-KW"/>
</dbReference>
<sequence length="350" mass="39638">MAPTTAEAVRAGRIDDVQELSKNKSQIPNRFIRNNIEESSLDVQSSIPVVDLSRLAAGCGEEAVKLSMSCREWGFFHVINHGVDSDLLRRIEKVATEFFMLPLEEKRKYPMIPGTIQGYGQAFVFSEDQKLDWCNMFALGLEPKCVRNNQLWPAKPYDFSETLEEYSEEIGKLCNRLLRYIAISLKLKSDVFEKMFGLPVQAIRMNYYPPCPRPDLVLGLSPHSDGSALTVLQQGIGNPVGLQILKQGKWIPIKPIPNALVINLGDTIEVLTNGKYISVEHRAVTNLESDRLSLVTFYAPCYGIEIGPMKEFVDDENPCKYRNYNHGEYCKHYVTSKLQGKKTLEFAKIH</sequence>
<evidence type="ECO:0000256" key="2">
    <source>
        <dbReference type="ARBA" id="ARBA00022723"/>
    </source>
</evidence>
<evidence type="ECO:0000313" key="7">
    <source>
        <dbReference type="EMBL" id="EPS71522.1"/>
    </source>
</evidence>
<dbReference type="AlphaFoldDB" id="S8EFU9"/>
<feature type="domain" description="Fe2OG dioxygenase" evidence="6">
    <location>
        <begin position="199"/>
        <end position="300"/>
    </location>
</feature>
<protein>
    <recommendedName>
        <fullName evidence="6">Fe2OG dioxygenase domain-containing protein</fullName>
    </recommendedName>
</protein>
<dbReference type="InterPro" id="IPR005123">
    <property type="entry name" value="Oxoglu/Fe-dep_dioxygenase_dom"/>
</dbReference>
<dbReference type="InterPro" id="IPR027443">
    <property type="entry name" value="IPNS-like_sf"/>
</dbReference>
<evidence type="ECO:0000256" key="3">
    <source>
        <dbReference type="ARBA" id="ARBA00023002"/>
    </source>
</evidence>
<name>S8EFU9_9LAMI</name>
<proteinExistence type="inferred from homology"/>
<dbReference type="OrthoDB" id="288590at2759"/>
<dbReference type="GO" id="GO:0009805">
    <property type="term" value="P:coumarin biosynthetic process"/>
    <property type="evidence" value="ECO:0007669"/>
    <property type="project" value="UniProtKB-ARBA"/>
</dbReference>
<keyword evidence="4 5" id="KW-0408">Iron</keyword>
<accession>S8EFU9</accession>